<dbReference type="PANTHER" id="PTHR30203">
    <property type="entry name" value="OUTER MEMBRANE CATION EFFLUX PROTEIN"/>
    <property type="match status" value="1"/>
</dbReference>
<comment type="subcellular location">
    <subcellularLocation>
        <location evidence="2">Cell membrane</location>
        <topology evidence="2">Lipid-anchor</topology>
    </subcellularLocation>
</comment>
<sequence length="475" mass="50784">MTHWPSPSRCTALRVTRRVVLPAIALLLAGCMGPRPPVPEPLAPPLAWRVDPGPTATIEREWWQTYGDPALTALVAQALGQNDDIAIAVTRVRQADAQARIARAELFPTLDFTAGGTRARAINAFGVAGTVNTGQLVFDASYEVDLFGRIRDAVGAARNSLLASEAARDTTILSVSAAAARGYITLRALDAQLEVVRQTLTSRADALRLARDRARSGYTSQLEYEQARAEYESTAQAVPQAELAVARQENALGVLVGNPDAGAIARGLPLQALQQPSVPAGLPSELLRRRPDIAQAEYTLAATDASLSAARKAYLPRIPLTASGGLVYATGLANPIRIWTLGGSVLAPLFEGGRIVAGADAAAAQRDEAAYAYRRVALTAFREVNDNLAAVQKLGEQEARLREQRDALAAALRHATNRYRAGYSPYLEQLDAQRQLFSAELNLIQTHADRLNASVALYQAMGGGWQPAQDATATQ</sequence>
<evidence type="ECO:0000313" key="5">
    <source>
        <dbReference type="Proteomes" id="UP000234341"/>
    </source>
</evidence>
<dbReference type="NCBIfam" id="TIGR01845">
    <property type="entry name" value="outer_NodT"/>
    <property type="match status" value="1"/>
</dbReference>
<dbReference type="PANTHER" id="PTHR30203:SF33">
    <property type="entry name" value="BLR4455 PROTEIN"/>
    <property type="match status" value="1"/>
</dbReference>
<gene>
    <name evidence="4" type="ORF">CYJ10_23560</name>
</gene>
<keyword evidence="2" id="KW-0449">Lipoprotein</keyword>
<keyword evidence="3" id="KW-0175">Coiled coil</keyword>
<evidence type="ECO:0000313" key="4">
    <source>
        <dbReference type="EMBL" id="PLP98105.1"/>
    </source>
</evidence>
<evidence type="ECO:0000256" key="3">
    <source>
        <dbReference type="SAM" id="Coils"/>
    </source>
</evidence>
<reference evidence="4 5" key="1">
    <citation type="submission" date="2017-12" db="EMBL/GenBank/DDBJ databases">
        <title>Genome sequence of the active heterotrophic nitrifier-denitrifier, Cupriavidus pauculus UM1.</title>
        <authorList>
            <person name="Putonti C."/>
            <person name="Castignetti D."/>
        </authorList>
    </citation>
    <scope>NUCLEOTIDE SEQUENCE [LARGE SCALE GENOMIC DNA]</scope>
    <source>
        <strain evidence="4 5">UM1</strain>
    </source>
</reference>
<evidence type="ECO:0000256" key="1">
    <source>
        <dbReference type="ARBA" id="ARBA00007613"/>
    </source>
</evidence>
<dbReference type="Gene3D" id="1.20.1600.10">
    <property type="entry name" value="Outer membrane efflux proteins (OEP)"/>
    <property type="match status" value="1"/>
</dbReference>
<dbReference type="GO" id="GO:0015562">
    <property type="term" value="F:efflux transmembrane transporter activity"/>
    <property type="evidence" value="ECO:0007669"/>
    <property type="project" value="InterPro"/>
</dbReference>
<accession>A0A2N5C7A4</accession>
<dbReference type="GO" id="GO:0005886">
    <property type="term" value="C:plasma membrane"/>
    <property type="evidence" value="ECO:0007669"/>
    <property type="project" value="UniProtKB-SubCell"/>
</dbReference>
<keyword evidence="2" id="KW-1134">Transmembrane beta strand</keyword>
<protein>
    <submittedName>
        <fullName evidence="4">RND transporter</fullName>
    </submittedName>
</protein>
<dbReference type="SUPFAM" id="SSF56954">
    <property type="entry name" value="Outer membrane efflux proteins (OEP)"/>
    <property type="match status" value="1"/>
</dbReference>
<dbReference type="Gene3D" id="2.20.200.10">
    <property type="entry name" value="Outer membrane efflux proteins (OEP)"/>
    <property type="match status" value="1"/>
</dbReference>
<evidence type="ECO:0000256" key="2">
    <source>
        <dbReference type="RuleBase" id="RU362097"/>
    </source>
</evidence>
<dbReference type="RefSeq" id="WP_101683867.1">
    <property type="nucleotide sequence ID" value="NZ_PJRP01000013.1"/>
</dbReference>
<dbReference type="OrthoDB" id="9770517at2"/>
<dbReference type="InterPro" id="IPR010131">
    <property type="entry name" value="MdtP/NodT-like"/>
</dbReference>
<name>A0A2N5C7A4_9BURK</name>
<feature type="coiled-coil region" evidence="3">
    <location>
        <begin position="391"/>
        <end position="418"/>
    </location>
</feature>
<keyword evidence="2" id="KW-0472">Membrane</keyword>
<comment type="caution">
    <text evidence="4">The sequence shown here is derived from an EMBL/GenBank/DDBJ whole genome shotgun (WGS) entry which is preliminary data.</text>
</comment>
<organism evidence="4 5">
    <name type="scientific">Cupriavidus pauculus</name>
    <dbReference type="NCBI Taxonomy" id="82633"/>
    <lineage>
        <taxon>Bacteria</taxon>
        <taxon>Pseudomonadati</taxon>
        <taxon>Pseudomonadota</taxon>
        <taxon>Betaproteobacteria</taxon>
        <taxon>Burkholderiales</taxon>
        <taxon>Burkholderiaceae</taxon>
        <taxon>Cupriavidus</taxon>
    </lineage>
</organism>
<proteinExistence type="inferred from homology"/>
<dbReference type="InterPro" id="IPR003423">
    <property type="entry name" value="OMP_efflux"/>
</dbReference>
<comment type="similarity">
    <text evidence="1 2">Belongs to the outer membrane factor (OMF) (TC 1.B.17) family.</text>
</comment>
<dbReference type="EMBL" id="PJRP01000013">
    <property type="protein sequence ID" value="PLP98105.1"/>
    <property type="molecule type" value="Genomic_DNA"/>
</dbReference>
<dbReference type="AlphaFoldDB" id="A0A2N5C7A4"/>
<keyword evidence="2" id="KW-0812">Transmembrane</keyword>
<dbReference type="STRING" id="82633.GCA_000974605_05111"/>
<dbReference type="Pfam" id="PF02321">
    <property type="entry name" value="OEP"/>
    <property type="match status" value="2"/>
</dbReference>
<dbReference type="Proteomes" id="UP000234341">
    <property type="component" value="Unassembled WGS sequence"/>
</dbReference>
<keyword evidence="2" id="KW-0564">Palmitate</keyword>